<dbReference type="InterPro" id="IPR013766">
    <property type="entry name" value="Thioredoxin_domain"/>
</dbReference>
<gene>
    <name evidence="3" type="primary">PvTrx21</name>
    <name evidence="4" type="ORF">PVAND_017488</name>
</gene>
<dbReference type="GO" id="GO:0005739">
    <property type="term" value="C:mitochondrion"/>
    <property type="evidence" value="ECO:0007669"/>
    <property type="project" value="TreeGrafter"/>
</dbReference>
<dbReference type="EMBL" id="AB842150">
    <property type="protein sequence ID" value="BAN67607.1"/>
    <property type="molecule type" value="mRNA"/>
</dbReference>
<comment type="similarity">
    <text evidence="1">Belongs to the thioredoxin family.</text>
</comment>
<reference evidence="3" key="1">
    <citation type="submission" date="2013-07" db="EMBL/GenBank/DDBJ databases">
        <title>Functional and evolutionary insights for the origin and mechanisms of complete desiccation tolerance from genome of the sleeping chironomid Polypedilum vanderplanki.</title>
        <authorList>
            <person name="Gusev O."/>
            <person name="Suetsugu Y."/>
            <person name="Cornette R."/>
            <person name="Kawashima T."/>
            <person name="Logacheva M."/>
            <person name="Kondrashev A."/>
            <person name="Penin A."/>
            <person name="Hatanaka R."/>
            <person name="Kikuta S."/>
            <person name="Shimura S."/>
            <person name="Katayose Y."/>
            <person name="Matsumoto T."/>
            <person name="Shagimardanova E."/>
            <person name="Alexeev D."/>
            <person name="Govorun V."/>
            <person name="Wisecaver J."/>
            <person name="Mikheyev A."/>
            <person name="Koyanagi R."/>
            <person name="Nishiyama T."/>
            <person name="Shigenobu S."/>
            <person name="Shibata T.F."/>
            <person name="Hasebe M."/>
            <person name="Okuda T."/>
            <person name="Satoh N."/>
            <person name="Kikawada T."/>
        </authorList>
    </citation>
    <scope>NUCLEOTIDE SEQUENCE</scope>
</reference>
<feature type="domain" description="Thioredoxin" evidence="2">
    <location>
        <begin position="9"/>
        <end position="107"/>
    </location>
</feature>
<evidence type="ECO:0000256" key="1">
    <source>
        <dbReference type="ARBA" id="ARBA00008987"/>
    </source>
</evidence>
<evidence type="ECO:0000313" key="5">
    <source>
        <dbReference type="Proteomes" id="UP001107558"/>
    </source>
</evidence>
<dbReference type="Gene3D" id="3.40.30.10">
    <property type="entry name" value="Glutaredoxin"/>
    <property type="match status" value="1"/>
</dbReference>
<proteinExistence type="evidence at transcript level"/>
<dbReference type="EMBL" id="JADBJN010000004">
    <property type="protein sequence ID" value="KAG5669603.1"/>
    <property type="molecule type" value="Genomic_DNA"/>
</dbReference>
<dbReference type="AlphaFoldDB" id="S6BTP4"/>
<dbReference type="PANTHER" id="PTHR43601:SF3">
    <property type="entry name" value="THIOREDOXIN, MITOCHONDRIAL"/>
    <property type="match status" value="1"/>
</dbReference>
<reference evidence="4" key="2">
    <citation type="submission" date="2021-03" db="EMBL/GenBank/DDBJ databases">
        <title>Chromosome level genome of the anhydrobiotic midge Polypedilum vanderplanki.</title>
        <authorList>
            <person name="Yoshida Y."/>
            <person name="Kikawada T."/>
            <person name="Gusev O."/>
        </authorList>
    </citation>
    <scope>NUCLEOTIDE SEQUENCE</scope>
    <source>
        <strain evidence="4">NIAS01</strain>
        <tissue evidence="4">Whole body or cell culture</tissue>
    </source>
</reference>
<evidence type="ECO:0000313" key="3">
    <source>
        <dbReference type="EMBL" id="BAN67607.1"/>
    </source>
</evidence>
<dbReference type="InterPro" id="IPR036249">
    <property type="entry name" value="Thioredoxin-like_sf"/>
</dbReference>
<sequence length="112" mass="12405">MSNSNIFKVHDENEFDDRVLSSKDPILVGFYAPECEACDTIISRAEQIIEEKKGKMCLAEVNIAELSELSQKCGVVSGPVLAVAKEGSFHQRLSGLPEKKEICLFVEEGMKK</sequence>
<dbReference type="GO" id="GO:0045454">
    <property type="term" value="P:cell redox homeostasis"/>
    <property type="evidence" value="ECO:0007669"/>
    <property type="project" value="TreeGrafter"/>
</dbReference>
<dbReference type="PANTHER" id="PTHR43601">
    <property type="entry name" value="THIOREDOXIN, MITOCHONDRIAL"/>
    <property type="match status" value="1"/>
</dbReference>
<dbReference type="Pfam" id="PF00085">
    <property type="entry name" value="Thioredoxin"/>
    <property type="match status" value="1"/>
</dbReference>
<evidence type="ECO:0000259" key="2">
    <source>
        <dbReference type="Pfam" id="PF00085"/>
    </source>
</evidence>
<organism evidence="3">
    <name type="scientific">Polypedilum vanderplanki</name>
    <name type="common">Sleeping chironomid midge</name>
    <dbReference type="NCBI Taxonomy" id="319348"/>
    <lineage>
        <taxon>Eukaryota</taxon>
        <taxon>Metazoa</taxon>
        <taxon>Ecdysozoa</taxon>
        <taxon>Arthropoda</taxon>
        <taxon>Hexapoda</taxon>
        <taxon>Insecta</taxon>
        <taxon>Pterygota</taxon>
        <taxon>Neoptera</taxon>
        <taxon>Endopterygota</taxon>
        <taxon>Diptera</taxon>
        <taxon>Nematocera</taxon>
        <taxon>Chironomoidea</taxon>
        <taxon>Chironomidae</taxon>
        <taxon>Chironominae</taxon>
        <taxon>Polypedilum</taxon>
        <taxon>Polypedilum</taxon>
    </lineage>
</organism>
<protein>
    <submittedName>
        <fullName evidence="3">Thioredoxin</fullName>
    </submittedName>
</protein>
<dbReference type="SUPFAM" id="SSF52833">
    <property type="entry name" value="Thioredoxin-like"/>
    <property type="match status" value="1"/>
</dbReference>
<dbReference type="Proteomes" id="UP001107558">
    <property type="component" value="Chromosome 4"/>
</dbReference>
<keyword evidence="5" id="KW-1185">Reference proteome</keyword>
<accession>S6BTP4</accession>
<name>S6BTP4_POLVA</name>
<evidence type="ECO:0000313" key="4">
    <source>
        <dbReference type="EMBL" id="KAG5669603.1"/>
    </source>
</evidence>
<dbReference type="OrthoDB" id="19690at2759"/>